<dbReference type="CDD" id="cd06261">
    <property type="entry name" value="TM_PBP2"/>
    <property type="match status" value="1"/>
</dbReference>
<protein>
    <recommendedName>
        <fullName evidence="8">ABC transmembrane type-1 domain-containing protein</fullName>
    </recommendedName>
</protein>
<dbReference type="SUPFAM" id="SSF161098">
    <property type="entry name" value="MetI-like"/>
    <property type="match status" value="1"/>
</dbReference>
<keyword evidence="5 7" id="KW-1133">Transmembrane helix</keyword>
<evidence type="ECO:0000259" key="8">
    <source>
        <dbReference type="PROSITE" id="PS50928"/>
    </source>
</evidence>
<keyword evidence="4 7" id="KW-0812">Transmembrane</keyword>
<dbReference type="EMBL" id="BARS01033185">
    <property type="protein sequence ID" value="GAG23066.1"/>
    <property type="molecule type" value="Genomic_DNA"/>
</dbReference>
<sequence>TYLLMASPTSPVGAFLASMGISLVNTFWAMVMVKVFISTPFLLSLLTEKLRDVRNTGLETIAKSLGASDSVTFRTVTLPLTYRTIIAGSARSWARAMGEIAGTIVFAGAIIPGVTQTMPAIIVFEAQESLPAALTLALILATFSIIVLVSFKLLIERRGT</sequence>
<dbReference type="GO" id="GO:0005886">
    <property type="term" value="C:plasma membrane"/>
    <property type="evidence" value="ECO:0007669"/>
    <property type="project" value="UniProtKB-SubCell"/>
</dbReference>
<keyword evidence="3" id="KW-1003">Cell membrane</keyword>
<dbReference type="AlphaFoldDB" id="X0XDP0"/>
<dbReference type="PROSITE" id="PS50928">
    <property type="entry name" value="ABC_TM1"/>
    <property type="match status" value="1"/>
</dbReference>
<accession>X0XDP0</accession>
<dbReference type="Pfam" id="PF00528">
    <property type="entry name" value="BPD_transp_1"/>
    <property type="match status" value="1"/>
</dbReference>
<dbReference type="Gene3D" id="1.10.3720.10">
    <property type="entry name" value="MetI-like"/>
    <property type="match status" value="1"/>
</dbReference>
<reference evidence="9" key="1">
    <citation type="journal article" date="2014" name="Front. Microbiol.">
        <title>High frequency of phylogenetically diverse reductive dehalogenase-homologous genes in deep subseafloor sedimentary metagenomes.</title>
        <authorList>
            <person name="Kawai M."/>
            <person name="Futagami T."/>
            <person name="Toyoda A."/>
            <person name="Takaki Y."/>
            <person name="Nishi S."/>
            <person name="Hori S."/>
            <person name="Arai W."/>
            <person name="Tsubouchi T."/>
            <person name="Morono Y."/>
            <person name="Uchiyama I."/>
            <person name="Ito T."/>
            <person name="Fujiyama A."/>
            <person name="Inagaki F."/>
            <person name="Takami H."/>
        </authorList>
    </citation>
    <scope>NUCLEOTIDE SEQUENCE</scope>
    <source>
        <strain evidence="9">Expedition CK06-06</strain>
    </source>
</reference>
<dbReference type="GO" id="GO:0055085">
    <property type="term" value="P:transmembrane transport"/>
    <property type="evidence" value="ECO:0007669"/>
    <property type="project" value="InterPro"/>
</dbReference>
<keyword evidence="6 7" id="KW-0472">Membrane</keyword>
<organism evidence="9">
    <name type="scientific">marine sediment metagenome</name>
    <dbReference type="NCBI Taxonomy" id="412755"/>
    <lineage>
        <taxon>unclassified sequences</taxon>
        <taxon>metagenomes</taxon>
        <taxon>ecological metagenomes</taxon>
    </lineage>
</organism>
<dbReference type="InterPro" id="IPR035906">
    <property type="entry name" value="MetI-like_sf"/>
</dbReference>
<evidence type="ECO:0000256" key="2">
    <source>
        <dbReference type="ARBA" id="ARBA00022448"/>
    </source>
</evidence>
<evidence type="ECO:0000256" key="1">
    <source>
        <dbReference type="ARBA" id="ARBA00004651"/>
    </source>
</evidence>
<evidence type="ECO:0000256" key="6">
    <source>
        <dbReference type="ARBA" id="ARBA00023136"/>
    </source>
</evidence>
<dbReference type="PANTHER" id="PTHR30183:SF3">
    <property type="entry name" value="MOLYBDENUM TRANSPORT SYSTEM PERMEASE PROTEIN MODB"/>
    <property type="match status" value="1"/>
</dbReference>
<feature type="domain" description="ABC transmembrane type-1" evidence="8">
    <location>
        <begin position="1"/>
        <end position="149"/>
    </location>
</feature>
<dbReference type="InterPro" id="IPR000515">
    <property type="entry name" value="MetI-like"/>
</dbReference>
<evidence type="ECO:0000256" key="3">
    <source>
        <dbReference type="ARBA" id="ARBA00022475"/>
    </source>
</evidence>
<comment type="subcellular location">
    <subcellularLocation>
        <location evidence="1">Cell membrane</location>
        <topology evidence="1">Multi-pass membrane protein</topology>
    </subcellularLocation>
</comment>
<comment type="caution">
    <text evidence="9">The sequence shown here is derived from an EMBL/GenBank/DDBJ whole genome shotgun (WGS) entry which is preliminary data.</text>
</comment>
<feature type="non-terminal residue" evidence="9">
    <location>
        <position position="1"/>
    </location>
</feature>
<evidence type="ECO:0000256" key="5">
    <source>
        <dbReference type="ARBA" id="ARBA00022989"/>
    </source>
</evidence>
<feature type="transmembrane region" description="Helical" evidence="7">
    <location>
        <begin position="100"/>
        <end position="124"/>
    </location>
</feature>
<evidence type="ECO:0000256" key="7">
    <source>
        <dbReference type="SAM" id="Phobius"/>
    </source>
</evidence>
<name>X0XDP0_9ZZZZ</name>
<gene>
    <name evidence="9" type="ORF">S01H1_51431</name>
</gene>
<proteinExistence type="predicted"/>
<evidence type="ECO:0000256" key="4">
    <source>
        <dbReference type="ARBA" id="ARBA00022692"/>
    </source>
</evidence>
<evidence type="ECO:0000313" key="9">
    <source>
        <dbReference type="EMBL" id="GAG23066.1"/>
    </source>
</evidence>
<keyword evidence="2" id="KW-0813">Transport</keyword>
<feature type="transmembrane region" description="Helical" evidence="7">
    <location>
        <begin position="130"/>
        <end position="155"/>
    </location>
</feature>
<dbReference type="PANTHER" id="PTHR30183">
    <property type="entry name" value="MOLYBDENUM TRANSPORT SYSTEM PERMEASE PROTEIN MODB"/>
    <property type="match status" value="1"/>
</dbReference>
<feature type="transmembrane region" description="Helical" evidence="7">
    <location>
        <begin position="12"/>
        <end position="37"/>
    </location>
</feature>